<dbReference type="GO" id="GO:0004673">
    <property type="term" value="F:protein histidine kinase activity"/>
    <property type="evidence" value="ECO:0007669"/>
    <property type="project" value="UniProtKB-EC"/>
</dbReference>
<feature type="non-terminal residue" evidence="7">
    <location>
        <position position="1"/>
    </location>
</feature>
<dbReference type="InterPro" id="IPR003594">
    <property type="entry name" value="HATPase_dom"/>
</dbReference>
<sequence>MRNLITAIPSRPRTHHTTTPEQIPSTLILTPIPHIPSHYTFTLTPLTTTYTTHEKHFLLTTLQSVDDGAWSWDLATSTVTLCSQLALIILGSTSHTSITLEEWDALIVSEDAPSVLDARKAHLEGRLEVFDCELRLRVEGGRWAWVHMRGRVVGGEEGRGRVRMVGLVTPLPTRHATEGRLGERARRVEMALGEARSGAARRTEFIAGVAREVGEGLRRVVDVCEGGASGKEVLEEVRGALGVVDDMLDISLLSLQTLPLTPQLLNLPNVINQTITPFTKLASVKSVQLFIEIAPSTPQFIVGDASRISQILSGIVSHSVKETERGRVVVGVRASERNEGKVLISVADTGKGFGEGDIKSLFRAAAVPPSSSTSSSSAQQEGSKANSGRLRMCVCERLVRVMGGEVRVRSLVGIGSVFEFEVGGLGKDISSASKRGVECPRPVLKRNVTVGGTSVETSCSALGKRRSLSPAGASGAKLVNSSTGGGGTLKPPVVVERDGGGVKRTRTPPPHVGR</sequence>
<dbReference type="Pfam" id="PF08447">
    <property type="entry name" value="PAS_3"/>
    <property type="match status" value="1"/>
</dbReference>
<evidence type="ECO:0000256" key="1">
    <source>
        <dbReference type="ARBA" id="ARBA00000085"/>
    </source>
</evidence>
<keyword evidence="3" id="KW-0808">Transferase</keyword>
<evidence type="ECO:0000256" key="2">
    <source>
        <dbReference type="ARBA" id="ARBA00012438"/>
    </source>
</evidence>
<dbReference type="PROSITE" id="PS50109">
    <property type="entry name" value="HIS_KIN"/>
    <property type="match status" value="1"/>
</dbReference>
<dbReference type="InterPro" id="IPR000014">
    <property type="entry name" value="PAS"/>
</dbReference>
<dbReference type="Gene3D" id="3.30.450.20">
    <property type="entry name" value="PAS domain"/>
    <property type="match status" value="1"/>
</dbReference>
<dbReference type="EC" id="2.7.13.3" evidence="2"/>
<dbReference type="CDD" id="cd00130">
    <property type="entry name" value="PAS"/>
    <property type="match status" value="1"/>
</dbReference>
<dbReference type="AlphaFoldDB" id="A0AAD5SGN0"/>
<evidence type="ECO:0000256" key="4">
    <source>
        <dbReference type="ARBA" id="ARBA00022777"/>
    </source>
</evidence>
<keyword evidence="8" id="KW-1185">Reference proteome</keyword>
<dbReference type="InterPro" id="IPR036890">
    <property type="entry name" value="HATPase_C_sf"/>
</dbReference>
<accession>A0AAD5SGN0</accession>
<comment type="caution">
    <text evidence="7">The sequence shown here is derived from an EMBL/GenBank/DDBJ whole genome shotgun (WGS) entry which is preliminary data.</text>
</comment>
<comment type="catalytic activity">
    <reaction evidence="1">
        <text>ATP + protein L-histidine = ADP + protein N-phospho-L-histidine.</text>
        <dbReference type="EC" id="2.7.13.3"/>
    </reaction>
</comment>
<dbReference type="Pfam" id="PF02518">
    <property type="entry name" value="HATPase_c"/>
    <property type="match status" value="1"/>
</dbReference>
<name>A0AAD5SGN0_9FUNG</name>
<proteinExistence type="predicted"/>
<dbReference type="Gene3D" id="3.30.565.10">
    <property type="entry name" value="Histidine kinase-like ATPase, C-terminal domain"/>
    <property type="match status" value="1"/>
</dbReference>
<dbReference type="EMBL" id="JADGJD010000260">
    <property type="protein sequence ID" value="KAJ3052838.1"/>
    <property type="molecule type" value="Genomic_DNA"/>
</dbReference>
<dbReference type="SMART" id="SM00387">
    <property type="entry name" value="HATPase_c"/>
    <property type="match status" value="1"/>
</dbReference>
<organism evidence="7 8">
    <name type="scientific">Rhizophlyctis rosea</name>
    <dbReference type="NCBI Taxonomy" id="64517"/>
    <lineage>
        <taxon>Eukaryota</taxon>
        <taxon>Fungi</taxon>
        <taxon>Fungi incertae sedis</taxon>
        <taxon>Chytridiomycota</taxon>
        <taxon>Chytridiomycota incertae sedis</taxon>
        <taxon>Chytridiomycetes</taxon>
        <taxon>Rhizophlyctidales</taxon>
        <taxon>Rhizophlyctidaceae</taxon>
        <taxon>Rhizophlyctis</taxon>
    </lineage>
</organism>
<keyword evidence="4" id="KW-0418">Kinase</keyword>
<evidence type="ECO:0000259" key="6">
    <source>
        <dbReference type="PROSITE" id="PS50109"/>
    </source>
</evidence>
<dbReference type="PANTHER" id="PTHR43047">
    <property type="entry name" value="TWO-COMPONENT HISTIDINE PROTEIN KINASE"/>
    <property type="match status" value="1"/>
</dbReference>
<dbReference type="SUPFAM" id="SSF55874">
    <property type="entry name" value="ATPase domain of HSP90 chaperone/DNA topoisomerase II/histidine kinase"/>
    <property type="match status" value="1"/>
</dbReference>
<feature type="domain" description="Histidine kinase" evidence="6">
    <location>
        <begin position="243"/>
        <end position="426"/>
    </location>
</feature>
<dbReference type="Proteomes" id="UP001212841">
    <property type="component" value="Unassembled WGS sequence"/>
</dbReference>
<dbReference type="InterPro" id="IPR035965">
    <property type="entry name" value="PAS-like_dom_sf"/>
</dbReference>
<feature type="region of interest" description="Disordered" evidence="5">
    <location>
        <begin position="464"/>
        <end position="514"/>
    </location>
</feature>
<protein>
    <recommendedName>
        <fullName evidence="2">histidine kinase</fullName>
        <ecNumber evidence="2">2.7.13.3</ecNumber>
    </recommendedName>
</protein>
<dbReference type="InterPro" id="IPR005467">
    <property type="entry name" value="His_kinase_dom"/>
</dbReference>
<reference evidence="7" key="1">
    <citation type="submission" date="2020-05" db="EMBL/GenBank/DDBJ databases">
        <title>Phylogenomic resolution of chytrid fungi.</title>
        <authorList>
            <person name="Stajich J.E."/>
            <person name="Amses K."/>
            <person name="Simmons R."/>
            <person name="Seto K."/>
            <person name="Myers J."/>
            <person name="Bonds A."/>
            <person name="Quandt C.A."/>
            <person name="Barry K."/>
            <person name="Liu P."/>
            <person name="Grigoriev I."/>
            <person name="Longcore J.E."/>
            <person name="James T.Y."/>
        </authorList>
    </citation>
    <scope>NUCLEOTIDE SEQUENCE</scope>
    <source>
        <strain evidence="7">JEL0318</strain>
    </source>
</reference>
<evidence type="ECO:0000313" key="7">
    <source>
        <dbReference type="EMBL" id="KAJ3052838.1"/>
    </source>
</evidence>
<evidence type="ECO:0000313" key="8">
    <source>
        <dbReference type="Proteomes" id="UP001212841"/>
    </source>
</evidence>
<evidence type="ECO:0000256" key="5">
    <source>
        <dbReference type="SAM" id="MobiDB-lite"/>
    </source>
</evidence>
<gene>
    <name evidence="7" type="ORF">HK097_005565</name>
</gene>
<evidence type="ECO:0000256" key="3">
    <source>
        <dbReference type="ARBA" id="ARBA00022679"/>
    </source>
</evidence>
<dbReference type="SUPFAM" id="SSF55785">
    <property type="entry name" value="PYP-like sensor domain (PAS domain)"/>
    <property type="match status" value="1"/>
</dbReference>
<dbReference type="InterPro" id="IPR013655">
    <property type="entry name" value="PAS_fold_3"/>
</dbReference>